<dbReference type="Pfam" id="PF16934">
    <property type="entry name" value="Mersacidin"/>
    <property type="match status" value="1"/>
</dbReference>
<dbReference type="GO" id="GO:0050830">
    <property type="term" value="P:defense response to Gram-positive bacterium"/>
    <property type="evidence" value="ECO:0007669"/>
    <property type="project" value="InterPro"/>
</dbReference>
<dbReference type="InterPro" id="IPR027632">
    <property type="entry name" value="Lant_2_A2"/>
</dbReference>
<dbReference type="InterPro" id="IPR027635">
    <property type="entry name" value="Lantibiotic2_lead_pep_dom"/>
</dbReference>
<dbReference type="Proteomes" id="UP000002368">
    <property type="component" value="Chromosome"/>
</dbReference>
<dbReference type="AlphaFoldDB" id="D5WV02"/>
<dbReference type="EMBL" id="CP002017">
    <property type="protein sequence ID" value="ADG07474.1"/>
    <property type="molecule type" value="Genomic_DNA"/>
</dbReference>
<proteinExistence type="predicted"/>
<dbReference type="KEGG" id="bts:Btus_2833"/>
<name>D5WV02_KYRT2</name>
<gene>
    <name evidence="1" type="ordered locus">Btus_2833</name>
</gene>
<reference evidence="1 2" key="1">
    <citation type="journal article" date="2011" name="Stand. Genomic Sci.">
        <title>Complete genome sequence of the thermophilic, hydrogen-oxidizing Bacillus tusciae type strain (T2) and reclassification in the new genus, Kyrpidia gen. nov. as Kyrpidia tusciae comb. nov. and emendation of the family Alicyclobacillaceae da Costa and Rainey, 2010.</title>
        <authorList>
            <person name="Klenk H.P."/>
            <person name="Lapidus A."/>
            <person name="Chertkov O."/>
            <person name="Copeland A."/>
            <person name="Del Rio T.G."/>
            <person name="Nolan M."/>
            <person name="Lucas S."/>
            <person name="Chen F."/>
            <person name="Tice H."/>
            <person name="Cheng J.F."/>
            <person name="Han C."/>
            <person name="Bruce D."/>
            <person name="Goodwin L."/>
            <person name="Pitluck S."/>
            <person name="Pati A."/>
            <person name="Ivanova N."/>
            <person name="Mavromatis K."/>
            <person name="Daum C."/>
            <person name="Chen A."/>
            <person name="Palaniappan K."/>
            <person name="Chang Y.J."/>
            <person name="Land M."/>
            <person name="Hauser L."/>
            <person name="Jeffries C.D."/>
            <person name="Detter J.C."/>
            <person name="Rohde M."/>
            <person name="Abt B."/>
            <person name="Pukall R."/>
            <person name="Goker M."/>
            <person name="Bristow J."/>
            <person name="Markowitz V."/>
            <person name="Hugenholtz P."/>
            <person name="Eisen J.A."/>
        </authorList>
    </citation>
    <scope>NUCLEOTIDE SEQUENCE [LARGE SCALE GENOMIC DNA]</scope>
    <source>
        <strain evidence="1 2">DSM 2912</strain>
    </source>
</reference>
<evidence type="ECO:0000313" key="1">
    <source>
        <dbReference type="EMBL" id="ADG07474.1"/>
    </source>
</evidence>
<sequence length="72" mass="7998">MREEIIRAWKNPERRTADAAAHPSGTSLMELTDGDLAFVQGAGDVNAESMTPGTITIPIWIYFGHRYSILFC</sequence>
<evidence type="ECO:0000313" key="2">
    <source>
        <dbReference type="Proteomes" id="UP000002368"/>
    </source>
</evidence>
<dbReference type="RefSeq" id="WP_013076755.1">
    <property type="nucleotide sequence ID" value="NC_014098.1"/>
</dbReference>
<accession>D5WV02</accession>
<dbReference type="HOGENOM" id="CLU_2717142_0_0_9"/>
<dbReference type="NCBIfam" id="TIGR03898">
    <property type="entry name" value="lanti_MRSA_kill"/>
    <property type="match status" value="1"/>
</dbReference>
<keyword evidence="2" id="KW-1185">Reference proteome</keyword>
<organism evidence="1 2">
    <name type="scientific">Kyrpidia tusciae (strain DSM 2912 / NBRC 15312 / T2)</name>
    <name type="common">Bacillus tusciae</name>
    <dbReference type="NCBI Taxonomy" id="562970"/>
    <lineage>
        <taxon>Bacteria</taxon>
        <taxon>Bacillati</taxon>
        <taxon>Bacillota</taxon>
        <taxon>Bacilli</taxon>
        <taxon>Bacillales</taxon>
        <taxon>Alicyclobacillaceae</taxon>
        <taxon>Kyrpidia</taxon>
    </lineage>
</organism>
<protein>
    <submittedName>
        <fullName evidence="1">Lichenicidin prepeptide</fullName>
    </submittedName>
</protein>